<feature type="compositionally biased region" description="Basic residues" evidence="14">
    <location>
        <begin position="41"/>
        <end position="59"/>
    </location>
</feature>
<evidence type="ECO:0000256" key="7">
    <source>
        <dbReference type="ARBA" id="ARBA00022723"/>
    </source>
</evidence>
<evidence type="ECO:0000256" key="1">
    <source>
        <dbReference type="ARBA" id="ARBA00000843"/>
    </source>
</evidence>
<dbReference type="GO" id="GO:0035485">
    <property type="term" value="F:adenine/guanine mispair binding"/>
    <property type="evidence" value="ECO:0007669"/>
    <property type="project" value="TreeGrafter"/>
</dbReference>
<evidence type="ECO:0000256" key="10">
    <source>
        <dbReference type="ARBA" id="ARBA00023004"/>
    </source>
</evidence>
<reference evidence="16 17" key="1">
    <citation type="submission" date="2019-02" db="EMBL/GenBank/DDBJ databases">
        <title>Genome sequencing of the rare red list fungi Antrodiella citrinella (Flaviporus citrinellus).</title>
        <authorList>
            <person name="Buettner E."/>
            <person name="Kellner H."/>
        </authorList>
    </citation>
    <scope>NUCLEOTIDE SEQUENCE [LARGE SCALE GENOMIC DNA]</scope>
    <source>
        <strain evidence="16 17">DSM 108506</strain>
    </source>
</reference>
<comment type="caution">
    <text evidence="16">The sequence shown here is derived from an EMBL/GenBank/DDBJ whole genome shotgun (WGS) entry which is preliminary data.</text>
</comment>
<evidence type="ECO:0000256" key="9">
    <source>
        <dbReference type="ARBA" id="ARBA00022801"/>
    </source>
</evidence>
<evidence type="ECO:0000256" key="3">
    <source>
        <dbReference type="ARBA" id="ARBA00008343"/>
    </source>
</evidence>
<comment type="catalytic activity">
    <reaction evidence="1">
        <text>Hydrolyzes free adenine bases from 7,8-dihydro-8-oxoguanine:adenine mismatched double-stranded DNA, leaving an apurinic site.</text>
        <dbReference type="EC" id="3.2.2.31"/>
    </reaction>
</comment>
<dbReference type="GO" id="GO:0006285">
    <property type="term" value="P:base-excision repair, AP site formation"/>
    <property type="evidence" value="ECO:0007669"/>
    <property type="project" value="UniProtKB-ARBA"/>
</dbReference>
<dbReference type="CDD" id="cd00056">
    <property type="entry name" value="ENDO3c"/>
    <property type="match status" value="1"/>
</dbReference>
<name>A0A4S4N5C6_9APHY</name>
<dbReference type="InterPro" id="IPR003265">
    <property type="entry name" value="HhH-GPD_domain"/>
</dbReference>
<dbReference type="GO" id="GO:0000701">
    <property type="term" value="F:purine-specific mismatch base pair DNA N-glycosylase activity"/>
    <property type="evidence" value="ECO:0007669"/>
    <property type="project" value="UniProtKB-EC"/>
</dbReference>
<keyword evidence="9" id="KW-0378">Hydrolase</keyword>
<evidence type="ECO:0000256" key="4">
    <source>
        <dbReference type="ARBA" id="ARBA00012045"/>
    </source>
</evidence>
<dbReference type="SMART" id="SM00478">
    <property type="entry name" value="ENDO3c"/>
    <property type="match status" value="1"/>
</dbReference>
<dbReference type="Pfam" id="PF00730">
    <property type="entry name" value="HhH-GPD"/>
    <property type="match status" value="1"/>
</dbReference>
<dbReference type="Gene3D" id="1.10.1670.10">
    <property type="entry name" value="Helix-hairpin-Helix base-excision DNA repair enzymes (C-terminal)"/>
    <property type="match status" value="1"/>
</dbReference>
<evidence type="ECO:0000256" key="13">
    <source>
        <dbReference type="ARBA" id="ARBA00023295"/>
    </source>
</evidence>
<dbReference type="Gene3D" id="1.10.340.30">
    <property type="entry name" value="Hypothetical protein, domain 2"/>
    <property type="match status" value="1"/>
</dbReference>
<evidence type="ECO:0000256" key="12">
    <source>
        <dbReference type="ARBA" id="ARBA00023204"/>
    </source>
</evidence>
<evidence type="ECO:0000313" key="17">
    <source>
        <dbReference type="Proteomes" id="UP000308730"/>
    </source>
</evidence>
<protein>
    <recommendedName>
        <fullName evidence="5">Adenine DNA glycosylase</fullName>
        <ecNumber evidence="4">3.2.2.31</ecNumber>
    </recommendedName>
</protein>
<dbReference type="InterPro" id="IPR004036">
    <property type="entry name" value="Endonuclease-III-like_CS2"/>
</dbReference>
<dbReference type="GO" id="GO:0046872">
    <property type="term" value="F:metal ion binding"/>
    <property type="evidence" value="ECO:0007669"/>
    <property type="project" value="UniProtKB-KW"/>
</dbReference>
<evidence type="ECO:0000256" key="11">
    <source>
        <dbReference type="ARBA" id="ARBA00023014"/>
    </source>
</evidence>
<gene>
    <name evidence="16" type="ORF">EUX98_g3175</name>
</gene>
<sequence>MKRKLSVSSEEWDGSDSDPDDAYKPKAVAGSSRAPLGSSTKNKKARAPPKKPGSKKGGKSKKDVDNASEDDVEEGRDVPHAASMHTVTHAKDTRKALLAWYDTIHEVRGMPWRKPFNDSWNEEERAQRAYEVWISEIMLQQTQVVTVIPYYNKWMSKFPTIEDLAESDIDTVNSLWKGLGYYSRAARILQGAQKAVKELGGRLPDNAIDMESKIPGIGRYSAGAICSIAYNQCVPVVDGNVNRLLSRFLAFYTPPKAKQALDVLWAGAAAMVEGADRPGDTNQALIELGATVCKVHDPLCDTCPVQQWCRAHARQRANEEVQPEAHASSSEQQLPDIEDLCTLCRPLPVPTLVTLYPMKVERKKAREELDVVSVIEWRAAVDEEDRWFLLVRRPQGGLLAGLHEFPTIPDVSVATPDSMTDFAQSSLRQLLVHPPPPPSPAVRSPTRHSDIQASIPEDNPRIVKAKPAGDVLHIFSHIKKTYRVQWVLLVGGSGGRGEEERVIAGQYSVSGDPPPAALPPTLHTSPHPYAKGHAAKRTGIAKSKEGTALAVKKKKLIAADSVQGSSTRLEAMWVRMDDVPKANIGTGVLKVWKQVRTLWDSEFE</sequence>
<evidence type="ECO:0000259" key="15">
    <source>
        <dbReference type="SMART" id="SM00478"/>
    </source>
</evidence>
<dbReference type="OrthoDB" id="10248838at2759"/>
<keyword evidence="11" id="KW-0411">Iron-sulfur</keyword>
<dbReference type="InterPro" id="IPR023170">
    <property type="entry name" value="HhH_base_excis_C"/>
</dbReference>
<dbReference type="GO" id="GO:0034039">
    <property type="term" value="F:8-oxo-7,8-dihydroguanine DNA N-glycosylase activity"/>
    <property type="evidence" value="ECO:0007669"/>
    <property type="project" value="TreeGrafter"/>
</dbReference>
<dbReference type="GO" id="GO:0051539">
    <property type="term" value="F:4 iron, 4 sulfur cluster binding"/>
    <property type="evidence" value="ECO:0007669"/>
    <property type="project" value="UniProtKB-KW"/>
</dbReference>
<feature type="compositionally biased region" description="Acidic residues" evidence="14">
    <location>
        <begin position="10"/>
        <end position="20"/>
    </location>
</feature>
<keyword evidence="17" id="KW-1185">Reference proteome</keyword>
<keyword evidence="10" id="KW-0408">Iron</keyword>
<dbReference type="PANTHER" id="PTHR42944">
    <property type="entry name" value="ADENINE DNA GLYCOSYLASE"/>
    <property type="match status" value="1"/>
</dbReference>
<keyword evidence="6" id="KW-0004">4Fe-4S</keyword>
<evidence type="ECO:0000256" key="5">
    <source>
        <dbReference type="ARBA" id="ARBA00022023"/>
    </source>
</evidence>
<dbReference type="GO" id="GO:0005634">
    <property type="term" value="C:nucleus"/>
    <property type="evidence" value="ECO:0007669"/>
    <property type="project" value="TreeGrafter"/>
</dbReference>
<dbReference type="FunFam" id="1.10.340.30:FF:000002">
    <property type="entry name" value="Adenine DNA glycosylase"/>
    <property type="match status" value="1"/>
</dbReference>
<evidence type="ECO:0000256" key="8">
    <source>
        <dbReference type="ARBA" id="ARBA00022763"/>
    </source>
</evidence>
<evidence type="ECO:0000313" key="16">
    <source>
        <dbReference type="EMBL" id="THH30990.1"/>
    </source>
</evidence>
<proteinExistence type="inferred from homology"/>
<dbReference type="GO" id="GO:0006298">
    <property type="term" value="P:mismatch repair"/>
    <property type="evidence" value="ECO:0007669"/>
    <property type="project" value="TreeGrafter"/>
</dbReference>
<dbReference type="SUPFAM" id="SSF48150">
    <property type="entry name" value="DNA-glycosylase"/>
    <property type="match status" value="1"/>
</dbReference>
<dbReference type="InterPro" id="IPR044298">
    <property type="entry name" value="MIG/MutY"/>
</dbReference>
<keyword evidence="8" id="KW-0227">DNA damage</keyword>
<dbReference type="AlphaFoldDB" id="A0A4S4N5C6"/>
<dbReference type="EMBL" id="SGPM01000061">
    <property type="protein sequence ID" value="THH30990.1"/>
    <property type="molecule type" value="Genomic_DNA"/>
</dbReference>
<keyword evidence="12" id="KW-0234">DNA repair</keyword>
<evidence type="ECO:0000256" key="6">
    <source>
        <dbReference type="ARBA" id="ARBA00022485"/>
    </source>
</evidence>
<dbReference type="Gene3D" id="3.90.79.10">
    <property type="entry name" value="Nucleoside Triphosphate Pyrophosphohydrolase"/>
    <property type="match status" value="1"/>
</dbReference>
<comment type="cofactor">
    <cofactor evidence="2">
        <name>[4Fe-4S] cluster</name>
        <dbReference type="ChEBI" id="CHEBI:49883"/>
    </cofactor>
</comment>
<dbReference type="EC" id="3.2.2.31" evidence="4"/>
<keyword evidence="13" id="KW-0326">Glycosidase</keyword>
<feature type="domain" description="HhH-GPD" evidence="15">
    <location>
        <begin position="138"/>
        <end position="291"/>
    </location>
</feature>
<organism evidence="16 17">
    <name type="scientific">Antrodiella citrinella</name>
    <dbReference type="NCBI Taxonomy" id="2447956"/>
    <lineage>
        <taxon>Eukaryota</taxon>
        <taxon>Fungi</taxon>
        <taxon>Dikarya</taxon>
        <taxon>Basidiomycota</taxon>
        <taxon>Agaricomycotina</taxon>
        <taxon>Agaricomycetes</taxon>
        <taxon>Polyporales</taxon>
        <taxon>Steccherinaceae</taxon>
        <taxon>Antrodiella</taxon>
    </lineage>
</organism>
<dbReference type="Proteomes" id="UP000308730">
    <property type="component" value="Unassembled WGS sequence"/>
</dbReference>
<feature type="region of interest" description="Disordered" evidence="14">
    <location>
        <begin position="1"/>
        <end position="88"/>
    </location>
</feature>
<keyword evidence="7" id="KW-0479">Metal-binding</keyword>
<feature type="region of interest" description="Disordered" evidence="14">
    <location>
        <begin position="433"/>
        <end position="456"/>
    </location>
</feature>
<dbReference type="PROSITE" id="PS01155">
    <property type="entry name" value="ENDONUCLEASE_III_2"/>
    <property type="match status" value="1"/>
</dbReference>
<dbReference type="GO" id="GO:0032357">
    <property type="term" value="F:oxidized purine DNA binding"/>
    <property type="evidence" value="ECO:0007669"/>
    <property type="project" value="TreeGrafter"/>
</dbReference>
<evidence type="ECO:0000256" key="2">
    <source>
        <dbReference type="ARBA" id="ARBA00001966"/>
    </source>
</evidence>
<accession>A0A4S4N5C6</accession>
<dbReference type="InterPro" id="IPR011257">
    <property type="entry name" value="DNA_glycosylase"/>
</dbReference>
<comment type="similarity">
    <text evidence="3">Belongs to the Nth/MutY family.</text>
</comment>
<dbReference type="PANTHER" id="PTHR42944:SF1">
    <property type="entry name" value="ADENINE DNA GLYCOSYLASE"/>
    <property type="match status" value="1"/>
</dbReference>
<evidence type="ECO:0000256" key="14">
    <source>
        <dbReference type="SAM" id="MobiDB-lite"/>
    </source>
</evidence>